<dbReference type="Proteomes" id="UP000823597">
    <property type="component" value="Unassembled WGS sequence"/>
</dbReference>
<protein>
    <submittedName>
        <fullName evidence="2">Metallophosphoesterase</fullName>
    </submittedName>
</protein>
<gene>
    <name evidence="2" type="ORF">IAB93_00350</name>
</gene>
<dbReference type="Gene3D" id="3.60.21.10">
    <property type="match status" value="1"/>
</dbReference>
<dbReference type="SUPFAM" id="SSF56300">
    <property type="entry name" value="Metallo-dependent phosphatases"/>
    <property type="match status" value="1"/>
</dbReference>
<sequence length="179" mass="20290">MMIVDGVKIFAFSDTHGLHRKMLVPCDADVVICAGDAVEDNLSPEDYRDFLDWFEAVPAGLRIFVPGNHELIFMIAPKYGELLFKDRDIFLGLNAVVYHRALSFYCFAFPEMLPRVIRDAGMADVLVSHYPPDMIPGSVALEPRFHVFGHDHSLKDFPDSPSGTKYFNVSVYNELNEKF</sequence>
<dbReference type="PANTHER" id="PTHR12905">
    <property type="entry name" value="METALLOPHOSPHOESTERASE"/>
    <property type="match status" value="1"/>
</dbReference>
<dbReference type="Pfam" id="PF00149">
    <property type="entry name" value="Metallophos"/>
    <property type="match status" value="1"/>
</dbReference>
<dbReference type="InterPro" id="IPR051693">
    <property type="entry name" value="UPF0046_metallophosphoest"/>
</dbReference>
<comment type="caution">
    <text evidence="2">The sequence shown here is derived from an EMBL/GenBank/DDBJ whole genome shotgun (WGS) entry which is preliminary data.</text>
</comment>
<evidence type="ECO:0000259" key="1">
    <source>
        <dbReference type="Pfam" id="PF00149"/>
    </source>
</evidence>
<reference evidence="2" key="1">
    <citation type="submission" date="2020-10" db="EMBL/GenBank/DDBJ databases">
        <authorList>
            <person name="Gilroy R."/>
        </authorList>
    </citation>
    <scope>NUCLEOTIDE SEQUENCE</scope>
    <source>
        <strain evidence="2">10037</strain>
    </source>
</reference>
<evidence type="ECO:0000313" key="3">
    <source>
        <dbReference type="Proteomes" id="UP000823597"/>
    </source>
</evidence>
<organism evidence="2 3">
    <name type="scientific">Candidatus Merdivivens pullistercoris</name>
    <dbReference type="NCBI Taxonomy" id="2840873"/>
    <lineage>
        <taxon>Bacteria</taxon>
        <taxon>Pseudomonadati</taxon>
        <taxon>Bacteroidota</taxon>
        <taxon>Bacteroidia</taxon>
        <taxon>Bacteroidales</taxon>
        <taxon>Muribaculaceae</taxon>
        <taxon>Muribaculaceae incertae sedis</taxon>
        <taxon>Candidatus Merdivivens</taxon>
    </lineage>
</organism>
<name>A0A9D9I1T7_9BACT</name>
<accession>A0A9D9I1T7</accession>
<evidence type="ECO:0000313" key="2">
    <source>
        <dbReference type="EMBL" id="MBO8464430.1"/>
    </source>
</evidence>
<feature type="domain" description="Calcineurin-like phosphoesterase" evidence="1">
    <location>
        <begin position="8"/>
        <end position="153"/>
    </location>
</feature>
<dbReference type="GO" id="GO:0016787">
    <property type="term" value="F:hydrolase activity"/>
    <property type="evidence" value="ECO:0007669"/>
    <property type="project" value="InterPro"/>
</dbReference>
<dbReference type="InterPro" id="IPR029052">
    <property type="entry name" value="Metallo-depent_PP-like"/>
</dbReference>
<proteinExistence type="predicted"/>
<reference evidence="2" key="2">
    <citation type="journal article" date="2021" name="PeerJ">
        <title>Extensive microbial diversity within the chicken gut microbiome revealed by metagenomics and culture.</title>
        <authorList>
            <person name="Gilroy R."/>
            <person name="Ravi A."/>
            <person name="Getino M."/>
            <person name="Pursley I."/>
            <person name="Horton D.L."/>
            <person name="Alikhan N.F."/>
            <person name="Baker D."/>
            <person name="Gharbi K."/>
            <person name="Hall N."/>
            <person name="Watson M."/>
            <person name="Adriaenssens E.M."/>
            <person name="Foster-Nyarko E."/>
            <person name="Jarju S."/>
            <person name="Secka A."/>
            <person name="Antonio M."/>
            <person name="Oren A."/>
            <person name="Chaudhuri R.R."/>
            <person name="La Ragione R."/>
            <person name="Hildebrand F."/>
            <person name="Pallen M.J."/>
        </authorList>
    </citation>
    <scope>NUCLEOTIDE SEQUENCE</scope>
    <source>
        <strain evidence="2">10037</strain>
    </source>
</reference>
<dbReference type="EMBL" id="JADIME010000003">
    <property type="protein sequence ID" value="MBO8464430.1"/>
    <property type="molecule type" value="Genomic_DNA"/>
</dbReference>
<dbReference type="PANTHER" id="PTHR12905:SF0">
    <property type="entry name" value="CALCINEURIN-LIKE PHOSPHOESTERASE DOMAIN-CONTAINING PROTEIN"/>
    <property type="match status" value="1"/>
</dbReference>
<dbReference type="AlphaFoldDB" id="A0A9D9I1T7"/>
<dbReference type="InterPro" id="IPR004843">
    <property type="entry name" value="Calcineurin-like_PHP"/>
</dbReference>